<dbReference type="GO" id="GO:0045004">
    <property type="term" value="P:DNA replication proofreading"/>
    <property type="evidence" value="ECO:0007669"/>
    <property type="project" value="TreeGrafter"/>
</dbReference>
<dbReference type="InterPro" id="IPR006133">
    <property type="entry name" value="DNA-dir_DNA_pol_B_exonuc"/>
</dbReference>
<dbReference type="SUPFAM" id="SSF53098">
    <property type="entry name" value="Ribonuclease H-like"/>
    <property type="match status" value="1"/>
</dbReference>
<accession>A0A9P8APP9</accession>
<dbReference type="GO" id="GO:0003676">
    <property type="term" value="F:nucleic acid binding"/>
    <property type="evidence" value="ECO:0007669"/>
    <property type="project" value="InterPro"/>
</dbReference>
<evidence type="ECO:0000259" key="2">
    <source>
        <dbReference type="Pfam" id="PF03104"/>
    </source>
</evidence>
<proteinExistence type="predicted"/>
<dbReference type="GO" id="GO:0003887">
    <property type="term" value="F:DNA-directed DNA polymerase activity"/>
    <property type="evidence" value="ECO:0007669"/>
    <property type="project" value="TreeGrafter"/>
</dbReference>
<gene>
    <name evidence="3" type="ORF">BT62DRAFT_935166</name>
</gene>
<dbReference type="GO" id="GO:0006287">
    <property type="term" value="P:base-excision repair, gap-filling"/>
    <property type="evidence" value="ECO:0007669"/>
    <property type="project" value="TreeGrafter"/>
</dbReference>
<dbReference type="Pfam" id="PF03104">
    <property type="entry name" value="DNA_pol_B_exo1"/>
    <property type="match status" value="1"/>
</dbReference>
<dbReference type="InterPro" id="IPR012337">
    <property type="entry name" value="RNaseH-like_sf"/>
</dbReference>
<dbReference type="InterPro" id="IPR036397">
    <property type="entry name" value="RNaseH_sf"/>
</dbReference>
<feature type="domain" description="DNA-directed DNA polymerase family B exonuclease" evidence="2">
    <location>
        <begin position="150"/>
        <end position="386"/>
    </location>
</feature>
<comment type="caution">
    <text evidence="3">The sequence shown here is derived from an EMBL/GenBank/DDBJ whole genome shotgun (WGS) entry which is preliminary data.</text>
</comment>
<dbReference type="EMBL" id="MU250546">
    <property type="protein sequence ID" value="KAG7443209.1"/>
    <property type="molecule type" value="Genomic_DNA"/>
</dbReference>
<dbReference type="PANTHER" id="PTHR10322">
    <property type="entry name" value="DNA POLYMERASE CATALYTIC SUBUNIT"/>
    <property type="match status" value="1"/>
</dbReference>
<dbReference type="Gene3D" id="3.30.420.10">
    <property type="entry name" value="Ribonuclease H-like superfamily/Ribonuclease H"/>
    <property type="match status" value="1"/>
</dbReference>
<dbReference type="Gene3D" id="2.40.50.730">
    <property type="match status" value="2"/>
</dbReference>
<organism evidence="3 4">
    <name type="scientific">Guyanagaster necrorhizus</name>
    <dbReference type="NCBI Taxonomy" id="856835"/>
    <lineage>
        <taxon>Eukaryota</taxon>
        <taxon>Fungi</taxon>
        <taxon>Dikarya</taxon>
        <taxon>Basidiomycota</taxon>
        <taxon>Agaricomycotina</taxon>
        <taxon>Agaricomycetes</taxon>
        <taxon>Agaricomycetidae</taxon>
        <taxon>Agaricales</taxon>
        <taxon>Marasmiineae</taxon>
        <taxon>Physalacriaceae</taxon>
        <taxon>Guyanagaster</taxon>
    </lineage>
</organism>
<dbReference type="GeneID" id="66109174"/>
<protein>
    <recommendedName>
        <fullName evidence="1">DNA polymerase delta catalytic subunit</fullName>
    </recommendedName>
</protein>
<dbReference type="AlphaFoldDB" id="A0A9P8APP9"/>
<dbReference type="Proteomes" id="UP000812287">
    <property type="component" value="Unassembled WGS sequence"/>
</dbReference>
<dbReference type="GO" id="GO:0008296">
    <property type="term" value="F:3'-5'-DNA exonuclease activity"/>
    <property type="evidence" value="ECO:0007669"/>
    <property type="project" value="TreeGrafter"/>
</dbReference>
<dbReference type="PANTHER" id="PTHR10322:SF23">
    <property type="entry name" value="DNA POLYMERASE DELTA CATALYTIC SUBUNIT"/>
    <property type="match status" value="1"/>
</dbReference>
<keyword evidence="4" id="KW-1185">Reference proteome</keyword>
<evidence type="ECO:0000313" key="3">
    <source>
        <dbReference type="EMBL" id="KAG7443209.1"/>
    </source>
</evidence>
<dbReference type="OrthoDB" id="2414538at2759"/>
<sequence length="475" mass="54213">MRCTSSGPPAIFQRPIATSSLLSTIPRGATHTRMEGLVDTLQDKLTIAANVEQRTDNSTTRFLALRDIQHQRPKYSQLDPLQDNIVFQLVDIESSQWSHESRDVLMYGVTESGNTVLATVTGSRPYFYPYPKKLQLRDNTVATAYIDPHTDIATCFLADRQLPGMGGWIECPAETYALTETSDQVSRCQIELTIPHNALNASDSRIPDAPLRILYFDIESMTREDPKKPGKFISESLQDPVIQISNVVSHLGTKDPFLRVIFTVGSCDPIEGAYVRSYTSEREMLAAWQEFIHDIDPDVMTGWNILNFDLDYLITRGRQLGFDLILGRLKAGPPTSSEPQTWYSLKYKDWMGRTVAIPGRVVLDMFRHFACNHDKFRLRSYKLRNVAARLLREPGMLKGDVAYSDIPKLQAGPDANSSTRRELAVYCLQDSYIPLVLQHKYRILEEYIEMGKTKRMLFRHMMYRKRLVEKLTKST</sequence>
<name>A0A9P8APP9_9AGAR</name>
<dbReference type="GO" id="GO:0043625">
    <property type="term" value="C:delta DNA polymerase complex"/>
    <property type="evidence" value="ECO:0007669"/>
    <property type="project" value="TreeGrafter"/>
</dbReference>
<reference evidence="3" key="1">
    <citation type="submission" date="2020-11" db="EMBL/GenBank/DDBJ databases">
        <title>Adaptations for nitrogen fixation in a non-lichenized fungal sporocarp promotes dispersal by wood-feeding termites.</title>
        <authorList>
            <consortium name="DOE Joint Genome Institute"/>
            <person name="Koch R.A."/>
            <person name="Yoon G."/>
            <person name="Arayal U."/>
            <person name="Lail K."/>
            <person name="Amirebrahimi M."/>
            <person name="Labutti K."/>
            <person name="Lipzen A."/>
            <person name="Riley R."/>
            <person name="Barry K."/>
            <person name="Henrissat B."/>
            <person name="Grigoriev I.V."/>
            <person name="Herr J.R."/>
            <person name="Aime M.C."/>
        </authorList>
    </citation>
    <scope>NUCLEOTIDE SEQUENCE</scope>
    <source>
        <strain evidence="3">MCA 3950</strain>
    </source>
</reference>
<dbReference type="RefSeq" id="XP_043036709.1">
    <property type="nucleotide sequence ID" value="XM_043186877.1"/>
</dbReference>
<dbReference type="InterPro" id="IPR050240">
    <property type="entry name" value="DNA_pol_type-B"/>
</dbReference>
<evidence type="ECO:0000256" key="1">
    <source>
        <dbReference type="ARBA" id="ARBA00024411"/>
    </source>
</evidence>
<evidence type="ECO:0000313" key="4">
    <source>
        <dbReference type="Proteomes" id="UP000812287"/>
    </source>
</evidence>
<dbReference type="GO" id="GO:0006297">
    <property type="term" value="P:nucleotide-excision repair, DNA gap filling"/>
    <property type="evidence" value="ECO:0007669"/>
    <property type="project" value="TreeGrafter"/>
</dbReference>